<sequence length="135" mass="15450">MADFDKDSMQCCLVCNTKIGLSTRNSIHIFDESYTISKKPLVDVISAVLGTDISHDSVHSPIICKKCFKQFNEADELKSKVTKLKTELYNSYKKTIEVHKLCDVLPNEEYNDHDYTDNTESQCTLIEVNCYIKLD</sequence>
<feature type="binding site" evidence="1">
    <location>
        <position position="64"/>
    </location>
    <ligand>
        <name>Zn(2+)</name>
        <dbReference type="ChEBI" id="CHEBI:29105"/>
    </ligand>
</feature>
<feature type="binding site" evidence="1">
    <location>
        <position position="67"/>
    </location>
    <ligand>
        <name>Zn(2+)</name>
        <dbReference type="ChEBI" id="CHEBI:29105"/>
    </ligand>
</feature>
<keyword evidence="1" id="KW-0479">Metal-binding</keyword>
<organism evidence="3 4">
    <name type="scientific">Mycetomoellerius zeteki</name>
    <dbReference type="NCBI Taxonomy" id="64791"/>
    <lineage>
        <taxon>Eukaryota</taxon>
        <taxon>Metazoa</taxon>
        <taxon>Ecdysozoa</taxon>
        <taxon>Arthropoda</taxon>
        <taxon>Hexapoda</taxon>
        <taxon>Insecta</taxon>
        <taxon>Pterygota</taxon>
        <taxon>Neoptera</taxon>
        <taxon>Endopterygota</taxon>
        <taxon>Hymenoptera</taxon>
        <taxon>Apocrita</taxon>
        <taxon>Aculeata</taxon>
        <taxon>Formicoidea</taxon>
        <taxon>Formicidae</taxon>
        <taxon>Myrmicinae</taxon>
        <taxon>Mycetomoellerius</taxon>
    </lineage>
</organism>
<keyword evidence="4" id="KW-1185">Reference proteome</keyword>
<dbReference type="AlphaFoldDB" id="A0A151XH37"/>
<protein>
    <recommendedName>
        <fullName evidence="2">ZAD domain-containing protein</fullName>
    </recommendedName>
</protein>
<dbReference type="EMBL" id="KQ982138">
    <property type="protein sequence ID" value="KYQ59608.1"/>
    <property type="molecule type" value="Genomic_DNA"/>
</dbReference>
<accession>A0A151XH37</accession>
<dbReference type="Pfam" id="PF07776">
    <property type="entry name" value="zf-AD"/>
    <property type="match status" value="1"/>
</dbReference>
<dbReference type="Proteomes" id="UP000075809">
    <property type="component" value="Unassembled WGS sequence"/>
</dbReference>
<evidence type="ECO:0000256" key="1">
    <source>
        <dbReference type="PROSITE-ProRule" id="PRU01263"/>
    </source>
</evidence>
<name>A0A151XH37_9HYME</name>
<evidence type="ECO:0000313" key="3">
    <source>
        <dbReference type="EMBL" id="KYQ59608.1"/>
    </source>
</evidence>
<feature type="domain" description="ZAD" evidence="2">
    <location>
        <begin position="10"/>
        <end position="91"/>
    </location>
</feature>
<proteinExistence type="predicted"/>
<evidence type="ECO:0000259" key="2">
    <source>
        <dbReference type="PROSITE" id="PS51915"/>
    </source>
</evidence>
<dbReference type="PROSITE" id="PS51915">
    <property type="entry name" value="ZAD"/>
    <property type="match status" value="1"/>
</dbReference>
<keyword evidence="1" id="KW-0863">Zinc-finger</keyword>
<dbReference type="Gene3D" id="3.40.1800.20">
    <property type="match status" value="1"/>
</dbReference>
<feature type="binding site" evidence="1">
    <location>
        <position position="15"/>
    </location>
    <ligand>
        <name>Zn(2+)</name>
        <dbReference type="ChEBI" id="CHEBI:29105"/>
    </ligand>
</feature>
<gene>
    <name evidence="3" type="ORF">ALC60_01274</name>
</gene>
<keyword evidence="1" id="KW-0862">Zinc</keyword>
<dbReference type="InterPro" id="IPR012934">
    <property type="entry name" value="Znf_AD"/>
</dbReference>
<dbReference type="GO" id="GO:0008270">
    <property type="term" value="F:zinc ion binding"/>
    <property type="evidence" value="ECO:0007669"/>
    <property type="project" value="UniProtKB-UniRule"/>
</dbReference>
<evidence type="ECO:0000313" key="4">
    <source>
        <dbReference type="Proteomes" id="UP000075809"/>
    </source>
</evidence>
<feature type="binding site" evidence="1">
    <location>
        <position position="12"/>
    </location>
    <ligand>
        <name>Zn(2+)</name>
        <dbReference type="ChEBI" id="CHEBI:29105"/>
    </ligand>
</feature>
<reference evidence="3 4" key="1">
    <citation type="submission" date="2015-09" db="EMBL/GenBank/DDBJ databases">
        <title>Trachymyrmex zeteki WGS genome.</title>
        <authorList>
            <person name="Nygaard S."/>
            <person name="Hu H."/>
            <person name="Boomsma J."/>
            <person name="Zhang G."/>
        </authorList>
    </citation>
    <scope>NUCLEOTIDE SEQUENCE [LARGE SCALE GENOMIC DNA]</scope>
    <source>
        <strain evidence="3">Tzet28-1</strain>
        <tissue evidence="3">Whole body</tissue>
    </source>
</reference>
<dbReference type="STRING" id="64791.A0A151XH37"/>
<dbReference type="GO" id="GO:0005634">
    <property type="term" value="C:nucleus"/>
    <property type="evidence" value="ECO:0007669"/>
    <property type="project" value="InterPro"/>
</dbReference>